<dbReference type="EMBL" id="JACRSP010000003">
    <property type="protein sequence ID" value="MBC8536502.1"/>
    <property type="molecule type" value="Genomic_DNA"/>
</dbReference>
<proteinExistence type="predicted"/>
<accession>A0A926DER7</accession>
<reference evidence="3" key="1">
    <citation type="submission" date="2020-08" db="EMBL/GenBank/DDBJ databases">
        <title>Genome public.</title>
        <authorList>
            <person name="Liu C."/>
            <person name="Sun Q."/>
        </authorList>
    </citation>
    <scope>NUCLEOTIDE SEQUENCE</scope>
    <source>
        <strain evidence="3">BX7</strain>
    </source>
</reference>
<feature type="region of interest" description="Disordered" evidence="1">
    <location>
        <begin position="1"/>
        <end position="134"/>
    </location>
</feature>
<comment type="caution">
    <text evidence="3">The sequence shown here is derived from an EMBL/GenBank/DDBJ whole genome shotgun (WGS) entry which is preliminary data.</text>
</comment>
<gene>
    <name evidence="3" type="ORF">H8695_07380</name>
</gene>
<dbReference type="AlphaFoldDB" id="A0A926DER7"/>
<feature type="transmembrane region" description="Helical" evidence="2">
    <location>
        <begin position="159"/>
        <end position="185"/>
    </location>
</feature>
<keyword evidence="2" id="KW-0472">Membrane</keyword>
<dbReference type="RefSeq" id="WP_249300346.1">
    <property type="nucleotide sequence ID" value="NZ_JACRSP010000003.1"/>
</dbReference>
<organism evidence="3 4">
    <name type="scientific">Feifania hominis</name>
    <dbReference type="NCBI Taxonomy" id="2763660"/>
    <lineage>
        <taxon>Bacteria</taxon>
        <taxon>Bacillati</taxon>
        <taxon>Bacillota</taxon>
        <taxon>Clostridia</taxon>
        <taxon>Eubacteriales</taxon>
        <taxon>Feifaniaceae</taxon>
        <taxon>Feifania</taxon>
    </lineage>
</organism>
<evidence type="ECO:0000313" key="3">
    <source>
        <dbReference type="EMBL" id="MBC8536502.1"/>
    </source>
</evidence>
<name>A0A926DER7_9FIRM</name>
<evidence type="ECO:0000256" key="2">
    <source>
        <dbReference type="SAM" id="Phobius"/>
    </source>
</evidence>
<sequence length="676" mass="72490">MDENKNTVPAEEQAGNPAPQETAAPAQEPVKAQAEAPQAETVPQETVPQEAVPQEAVPQNAVPQAPPQAPTAVMDPPAASGASETGTAQQETVPQETVPQNAVPQAPSQAPTAVMDPPAASGASETGAVQQETVQQEAVLQNAVPQAPQAPLKKKNKGLIITIAVLAAALIALITAVATGVLPVFGNGHLAYIESAFEATAAQKKDVHAAFRESNPEYAAWADYKSGDFSETTFDLTLRSIDGFDGAQELSSLLAGTGISGTTATDVTTHSVEFDATLLFSHTPLLELYGHFEPELAALGIPSMSDTIFSVNPKTMYDDVEGSVFSQLFGITADDLRGMFGELDGSADPAEMDIESMEKMGEEFAEIFKGALAEAKITKGDTTAGLTAYTLTFTSETIKKYTTESVKYLFLDSPLAAVYRTTFAAQAAQSGMSYDQFIQQELLGALEEENFNIQGELTLGIDKEKIIREMVMVLTPKLAAKEGGSFDEFRLTGVNEQDETTFTASFTMHDDYNETLEMALTFSEIAADDTYNIYMCFDVAAYEIAGEFSFDFVLGADGTISTELAVTADEGYGENGFVLSSDAVCALKTGGRTLAFDRLDLDILDEGEKINIHLDGTFDTNEYTSSQLQNRPTSDLFDMTEKDFVDVVTEMEDGANELQQVFYGVLFTLMYGAMPY</sequence>
<feature type="compositionally biased region" description="Low complexity" evidence="1">
    <location>
        <begin position="51"/>
        <end position="63"/>
    </location>
</feature>
<feature type="compositionally biased region" description="Polar residues" evidence="1">
    <location>
        <begin position="82"/>
        <end position="111"/>
    </location>
</feature>
<keyword evidence="2" id="KW-0812">Transmembrane</keyword>
<feature type="compositionally biased region" description="Low complexity" evidence="1">
    <location>
        <begin position="125"/>
        <end position="134"/>
    </location>
</feature>
<evidence type="ECO:0000256" key="1">
    <source>
        <dbReference type="SAM" id="MobiDB-lite"/>
    </source>
</evidence>
<keyword evidence="2" id="KW-1133">Transmembrane helix</keyword>
<keyword evidence="4" id="KW-1185">Reference proteome</keyword>
<protein>
    <submittedName>
        <fullName evidence="3">Uncharacterized protein</fullName>
    </submittedName>
</protein>
<dbReference type="Proteomes" id="UP000620366">
    <property type="component" value="Unassembled WGS sequence"/>
</dbReference>
<feature type="compositionally biased region" description="Low complexity" evidence="1">
    <location>
        <begin position="17"/>
        <end position="29"/>
    </location>
</feature>
<evidence type="ECO:0000313" key="4">
    <source>
        <dbReference type="Proteomes" id="UP000620366"/>
    </source>
</evidence>